<dbReference type="Gene3D" id="1.10.260.40">
    <property type="entry name" value="lambda repressor-like DNA-binding domains"/>
    <property type="match status" value="1"/>
</dbReference>
<accession>A0A1H9VXT9</accession>
<keyword evidence="3" id="KW-1185">Reference proteome</keyword>
<dbReference type="Pfam" id="PF01381">
    <property type="entry name" value="HTH_3"/>
    <property type="match status" value="1"/>
</dbReference>
<proteinExistence type="predicted"/>
<gene>
    <name evidence="2" type="ORF">SAMN05518684_11351</name>
</gene>
<dbReference type="GO" id="GO:0003677">
    <property type="term" value="F:DNA binding"/>
    <property type="evidence" value="ECO:0007669"/>
    <property type="project" value="InterPro"/>
</dbReference>
<dbReference type="Proteomes" id="UP000198571">
    <property type="component" value="Unassembled WGS sequence"/>
</dbReference>
<reference evidence="3" key="1">
    <citation type="submission" date="2016-10" db="EMBL/GenBank/DDBJ databases">
        <authorList>
            <person name="Varghese N."/>
            <person name="Submissions S."/>
        </authorList>
    </citation>
    <scope>NUCLEOTIDE SEQUENCE [LARGE SCALE GENOMIC DNA]</scope>
    <source>
        <strain evidence="3">S9</strain>
    </source>
</reference>
<dbReference type="InterPro" id="IPR010982">
    <property type="entry name" value="Lambda_DNA-bd_dom_sf"/>
</dbReference>
<dbReference type="OrthoDB" id="1859224at2"/>
<dbReference type="CDD" id="cd00093">
    <property type="entry name" value="HTH_XRE"/>
    <property type="match status" value="1"/>
</dbReference>
<dbReference type="EMBL" id="FOGT01000013">
    <property type="protein sequence ID" value="SES26475.1"/>
    <property type="molecule type" value="Genomic_DNA"/>
</dbReference>
<protein>
    <submittedName>
        <fullName evidence="2">Helix-turn-helix</fullName>
    </submittedName>
</protein>
<dbReference type="SUPFAM" id="SSF47413">
    <property type="entry name" value="lambda repressor-like DNA-binding domains"/>
    <property type="match status" value="1"/>
</dbReference>
<dbReference type="RefSeq" id="WP_093053984.1">
    <property type="nucleotide sequence ID" value="NZ_FOGT01000013.1"/>
</dbReference>
<name>A0A1H9VXT9_9BACI</name>
<dbReference type="STRING" id="1601833.SAMN05518684_11351"/>
<evidence type="ECO:0000259" key="1">
    <source>
        <dbReference type="PROSITE" id="PS50943"/>
    </source>
</evidence>
<organism evidence="2 3">
    <name type="scientific">Salipaludibacillus aurantiacus</name>
    <dbReference type="NCBI Taxonomy" id="1601833"/>
    <lineage>
        <taxon>Bacteria</taxon>
        <taxon>Bacillati</taxon>
        <taxon>Bacillota</taxon>
        <taxon>Bacilli</taxon>
        <taxon>Bacillales</taxon>
        <taxon>Bacillaceae</taxon>
    </lineage>
</organism>
<dbReference type="InterPro" id="IPR001387">
    <property type="entry name" value="Cro/C1-type_HTH"/>
</dbReference>
<feature type="domain" description="HTH cro/C1-type" evidence="1">
    <location>
        <begin position="6"/>
        <end position="60"/>
    </location>
</feature>
<evidence type="ECO:0000313" key="3">
    <source>
        <dbReference type="Proteomes" id="UP000198571"/>
    </source>
</evidence>
<dbReference type="SMART" id="SM00530">
    <property type="entry name" value="HTH_XRE"/>
    <property type="match status" value="1"/>
</dbReference>
<evidence type="ECO:0000313" key="2">
    <source>
        <dbReference type="EMBL" id="SES26475.1"/>
    </source>
</evidence>
<sequence length="189" mass="21131">MKRKWLINLRKDKNLTQQQVATLSFIDRGFYAQIEKGIRDPSIPVARKVAEVLSFNPAAFFSSQLDGLFRVALADSPIIVAHFDLNLKYTWSFNSHLDFNNDTIMGKTDIEVTNNEGTLQLMNLKKEVLEKQEPIRKTITFPVSDGPLIYDVFGAPLVENGSLTGGTTVSTDVTHILTGKKALDKDTMV</sequence>
<dbReference type="AlphaFoldDB" id="A0A1H9VXT9"/>
<dbReference type="PROSITE" id="PS50943">
    <property type="entry name" value="HTH_CROC1"/>
    <property type="match status" value="1"/>
</dbReference>